<reference evidence="1" key="2">
    <citation type="journal article" date="2015" name="Data Brief">
        <title>Shoot transcriptome of the giant reed, Arundo donax.</title>
        <authorList>
            <person name="Barrero R.A."/>
            <person name="Guerrero F.D."/>
            <person name="Moolhuijzen P."/>
            <person name="Goolsby J.A."/>
            <person name="Tidwell J."/>
            <person name="Bellgard S.E."/>
            <person name="Bellgard M.I."/>
        </authorList>
    </citation>
    <scope>NUCLEOTIDE SEQUENCE</scope>
    <source>
        <tissue evidence="1">Shoot tissue taken approximately 20 cm above the soil surface</tissue>
    </source>
</reference>
<dbReference type="AlphaFoldDB" id="A0A0A9BG77"/>
<proteinExistence type="predicted"/>
<protein>
    <submittedName>
        <fullName evidence="1">Uncharacterized protein</fullName>
    </submittedName>
</protein>
<dbReference type="EMBL" id="GBRH01237665">
    <property type="protein sequence ID" value="JAD60230.1"/>
    <property type="molecule type" value="Transcribed_RNA"/>
</dbReference>
<name>A0A0A9BG77_ARUDO</name>
<sequence>MHKKRHNVIIINTEKVQEALSTSSTRNSIKERLARIRSSTPGIILATKNV</sequence>
<evidence type="ECO:0000313" key="1">
    <source>
        <dbReference type="EMBL" id="JAD60230.1"/>
    </source>
</evidence>
<accession>A0A0A9BG77</accession>
<reference evidence="1" key="1">
    <citation type="submission" date="2014-09" db="EMBL/GenBank/DDBJ databases">
        <authorList>
            <person name="Magalhaes I.L.F."/>
            <person name="Oliveira U."/>
            <person name="Santos F.R."/>
            <person name="Vidigal T.H.D.A."/>
            <person name="Brescovit A.D."/>
            <person name="Santos A.J."/>
        </authorList>
    </citation>
    <scope>NUCLEOTIDE SEQUENCE</scope>
    <source>
        <tissue evidence="1">Shoot tissue taken approximately 20 cm above the soil surface</tissue>
    </source>
</reference>
<organism evidence="1">
    <name type="scientific">Arundo donax</name>
    <name type="common">Giant reed</name>
    <name type="synonym">Donax arundinaceus</name>
    <dbReference type="NCBI Taxonomy" id="35708"/>
    <lineage>
        <taxon>Eukaryota</taxon>
        <taxon>Viridiplantae</taxon>
        <taxon>Streptophyta</taxon>
        <taxon>Embryophyta</taxon>
        <taxon>Tracheophyta</taxon>
        <taxon>Spermatophyta</taxon>
        <taxon>Magnoliopsida</taxon>
        <taxon>Liliopsida</taxon>
        <taxon>Poales</taxon>
        <taxon>Poaceae</taxon>
        <taxon>PACMAD clade</taxon>
        <taxon>Arundinoideae</taxon>
        <taxon>Arundineae</taxon>
        <taxon>Arundo</taxon>
    </lineage>
</organism>